<keyword evidence="2" id="KW-1185">Reference proteome</keyword>
<protein>
    <recommendedName>
        <fullName evidence="3">Aminoglycoside phosphotransferase domain-containing protein</fullName>
    </recommendedName>
</protein>
<organism evidence="1 2">
    <name type="scientific">Teratosphaeria nubilosa</name>
    <dbReference type="NCBI Taxonomy" id="161662"/>
    <lineage>
        <taxon>Eukaryota</taxon>
        <taxon>Fungi</taxon>
        <taxon>Dikarya</taxon>
        <taxon>Ascomycota</taxon>
        <taxon>Pezizomycotina</taxon>
        <taxon>Dothideomycetes</taxon>
        <taxon>Dothideomycetidae</taxon>
        <taxon>Mycosphaerellales</taxon>
        <taxon>Teratosphaeriaceae</taxon>
        <taxon>Teratosphaeria</taxon>
    </lineage>
</organism>
<evidence type="ECO:0008006" key="3">
    <source>
        <dbReference type="Google" id="ProtNLM"/>
    </source>
</evidence>
<proteinExistence type="predicted"/>
<dbReference type="InterPro" id="IPR051678">
    <property type="entry name" value="AGP_Transferase"/>
</dbReference>
<evidence type="ECO:0000313" key="1">
    <source>
        <dbReference type="EMBL" id="KAF2772898.1"/>
    </source>
</evidence>
<name>A0A6G1LKE5_9PEZI</name>
<dbReference type="AlphaFoldDB" id="A0A6G1LKE5"/>
<dbReference type="PANTHER" id="PTHR21310">
    <property type="entry name" value="AMINOGLYCOSIDE PHOSPHOTRANSFERASE-RELATED-RELATED"/>
    <property type="match status" value="1"/>
</dbReference>
<dbReference type="SUPFAM" id="SSF56112">
    <property type="entry name" value="Protein kinase-like (PK-like)"/>
    <property type="match status" value="1"/>
</dbReference>
<dbReference type="OrthoDB" id="4177236at2759"/>
<evidence type="ECO:0000313" key="2">
    <source>
        <dbReference type="Proteomes" id="UP000799436"/>
    </source>
</evidence>
<dbReference type="InterPro" id="IPR011009">
    <property type="entry name" value="Kinase-like_dom_sf"/>
</dbReference>
<gene>
    <name evidence="1" type="ORF">EJ03DRAFT_173009</name>
</gene>
<dbReference type="Proteomes" id="UP000799436">
    <property type="component" value="Unassembled WGS sequence"/>
</dbReference>
<sequence>MWTPVSVPYARPRTATAERLPTASEIRDCPFEISRRTGERIVALPFYVIKYGAATKAREGQALLYLEDCVPEVPTPRLLSMFQDSEDFFIVMERVPGPRLDHVWDSLSETEKDEICSELKAAFASMRNQTCPWCPAATGLWMAELCHIICSGLMSKIIASTGHSRTKPRSIRRL</sequence>
<accession>A0A6G1LKE5</accession>
<reference evidence="1" key="1">
    <citation type="journal article" date="2020" name="Stud. Mycol.">
        <title>101 Dothideomycetes genomes: a test case for predicting lifestyles and emergence of pathogens.</title>
        <authorList>
            <person name="Haridas S."/>
            <person name="Albert R."/>
            <person name="Binder M."/>
            <person name="Bloem J."/>
            <person name="Labutti K."/>
            <person name="Salamov A."/>
            <person name="Andreopoulos B."/>
            <person name="Baker S."/>
            <person name="Barry K."/>
            <person name="Bills G."/>
            <person name="Bluhm B."/>
            <person name="Cannon C."/>
            <person name="Castanera R."/>
            <person name="Culley D."/>
            <person name="Daum C."/>
            <person name="Ezra D."/>
            <person name="Gonzalez J."/>
            <person name="Henrissat B."/>
            <person name="Kuo A."/>
            <person name="Liang C."/>
            <person name="Lipzen A."/>
            <person name="Lutzoni F."/>
            <person name="Magnuson J."/>
            <person name="Mondo S."/>
            <person name="Nolan M."/>
            <person name="Ohm R."/>
            <person name="Pangilinan J."/>
            <person name="Park H.-J."/>
            <person name="Ramirez L."/>
            <person name="Alfaro M."/>
            <person name="Sun H."/>
            <person name="Tritt A."/>
            <person name="Yoshinaga Y."/>
            <person name="Zwiers L.-H."/>
            <person name="Turgeon B."/>
            <person name="Goodwin S."/>
            <person name="Spatafora J."/>
            <person name="Crous P."/>
            <person name="Grigoriev I."/>
        </authorList>
    </citation>
    <scope>NUCLEOTIDE SEQUENCE</scope>
    <source>
        <strain evidence="1">CBS 116005</strain>
    </source>
</reference>
<dbReference type="PANTHER" id="PTHR21310:SF15">
    <property type="entry name" value="AMINOGLYCOSIDE PHOSPHOTRANSFERASE DOMAIN-CONTAINING PROTEIN"/>
    <property type="match status" value="1"/>
</dbReference>
<dbReference type="EMBL" id="ML995813">
    <property type="protein sequence ID" value="KAF2772898.1"/>
    <property type="molecule type" value="Genomic_DNA"/>
</dbReference>